<dbReference type="GO" id="GO:0006260">
    <property type="term" value="P:DNA replication"/>
    <property type="evidence" value="ECO:0007669"/>
    <property type="project" value="UniProtKB-KW"/>
</dbReference>
<dbReference type="PANTHER" id="PTHR10887">
    <property type="entry name" value="DNA2/NAM7 HELICASE FAMILY"/>
    <property type="match status" value="1"/>
</dbReference>
<keyword evidence="13" id="KW-0411">Iron-sulfur</keyword>
<evidence type="ECO:0000256" key="12">
    <source>
        <dbReference type="ARBA" id="ARBA00023004"/>
    </source>
</evidence>
<comment type="caution">
    <text evidence="22">The sequence shown here is derived from an EMBL/GenBank/DDBJ whole genome shotgun (WGS) entry which is preliminary data.</text>
</comment>
<dbReference type="InterPro" id="IPR041677">
    <property type="entry name" value="DNA2/NAM7_AAA_11"/>
</dbReference>
<evidence type="ECO:0000259" key="19">
    <source>
        <dbReference type="Pfam" id="PF08696"/>
    </source>
</evidence>
<keyword evidence="16" id="KW-0511">Multifunctional enzyme</keyword>
<gene>
    <name evidence="22" type="ORF">HY912_03935</name>
</gene>
<dbReference type="Gene3D" id="3.40.50.300">
    <property type="entry name" value="P-loop containing nucleotide triphosphate hydrolases"/>
    <property type="match status" value="2"/>
</dbReference>
<dbReference type="GO" id="GO:0003678">
    <property type="term" value="F:DNA helicase activity"/>
    <property type="evidence" value="ECO:0007669"/>
    <property type="project" value="UniProtKB-EC"/>
</dbReference>
<evidence type="ECO:0000256" key="10">
    <source>
        <dbReference type="ARBA" id="ARBA00022806"/>
    </source>
</evidence>
<feature type="region of interest" description="Disordered" evidence="18">
    <location>
        <begin position="554"/>
        <end position="585"/>
    </location>
</feature>
<dbReference type="Pfam" id="PF13087">
    <property type="entry name" value="AAA_12"/>
    <property type="match status" value="1"/>
</dbReference>
<evidence type="ECO:0000256" key="4">
    <source>
        <dbReference type="ARBA" id="ARBA00022705"/>
    </source>
</evidence>
<evidence type="ECO:0000256" key="3">
    <source>
        <dbReference type="ARBA" id="ARBA00022485"/>
    </source>
</evidence>
<dbReference type="EMBL" id="JACRDE010000117">
    <property type="protein sequence ID" value="MBI5248622.1"/>
    <property type="molecule type" value="Genomic_DNA"/>
</dbReference>
<evidence type="ECO:0000259" key="20">
    <source>
        <dbReference type="Pfam" id="PF13086"/>
    </source>
</evidence>
<dbReference type="InterPro" id="IPR045055">
    <property type="entry name" value="DNA2/NAM7-like"/>
</dbReference>
<dbReference type="Gene3D" id="3.90.320.10">
    <property type="match status" value="1"/>
</dbReference>
<keyword evidence="4" id="KW-0235">DNA replication</keyword>
<dbReference type="PANTHER" id="PTHR10887:SF495">
    <property type="entry name" value="HELICASE SENATAXIN ISOFORM X1-RELATED"/>
    <property type="match status" value="1"/>
</dbReference>
<dbReference type="GO" id="GO:0051539">
    <property type="term" value="F:4 iron, 4 sulfur cluster binding"/>
    <property type="evidence" value="ECO:0007669"/>
    <property type="project" value="UniProtKB-KW"/>
</dbReference>
<comment type="cofactor">
    <cofactor evidence="1">
        <name>[4Fe-4S] cluster</name>
        <dbReference type="ChEBI" id="CHEBI:49883"/>
    </cofactor>
</comment>
<dbReference type="Pfam" id="PF08696">
    <property type="entry name" value="Dna2"/>
    <property type="match status" value="1"/>
</dbReference>
<dbReference type="GO" id="GO:0046872">
    <property type="term" value="F:metal ion binding"/>
    <property type="evidence" value="ECO:0007669"/>
    <property type="project" value="UniProtKB-KW"/>
</dbReference>
<keyword evidence="15" id="KW-0234">DNA repair</keyword>
<evidence type="ECO:0000256" key="14">
    <source>
        <dbReference type="ARBA" id="ARBA00023125"/>
    </source>
</evidence>
<dbReference type="InterPro" id="IPR014808">
    <property type="entry name" value="DNA_replication_fac_Dna2_N"/>
</dbReference>
<keyword evidence="9" id="KW-0378">Hydrolase</keyword>
<keyword evidence="6" id="KW-0479">Metal-binding</keyword>
<evidence type="ECO:0000256" key="8">
    <source>
        <dbReference type="ARBA" id="ARBA00022763"/>
    </source>
</evidence>
<dbReference type="CDD" id="cd18808">
    <property type="entry name" value="SF1_C_Upf1"/>
    <property type="match status" value="1"/>
</dbReference>
<keyword evidence="3" id="KW-0004">4Fe-4S</keyword>
<dbReference type="InterPro" id="IPR047187">
    <property type="entry name" value="SF1_C_Upf1"/>
</dbReference>
<keyword evidence="11" id="KW-0067">ATP-binding</keyword>
<evidence type="ECO:0000259" key="21">
    <source>
        <dbReference type="Pfam" id="PF13087"/>
    </source>
</evidence>
<dbReference type="GO" id="GO:0005524">
    <property type="term" value="F:ATP binding"/>
    <property type="evidence" value="ECO:0007669"/>
    <property type="project" value="UniProtKB-KW"/>
</dbReference>
<feature type="domain" description="DNA replication factor Dna2 N-terminal" evidence="19">
    <location>
        <begin position="96"/>
        <end position="206"/>
    </location>
</feature>
<dbReference type="GO" id="GO:0006281">
    <property type="term" value="P:DNA repair"/>
    <property type="evidence" value="ECO:0007669"/>
    <property type="project" value="UniProtKB-KW"/>
</dbReference>
<evidence type="ECO:0000256" key="11">
    <source>
        <dbReference type="ARBA" id="ARBA00022840"/>
    </source>
</evidence>
<keyword evidence="5" id="KW-0540">Nuclease</keyword>
<evidence type="ECO:0000256" key="16">
    <source>
        <dbReference type="ARBA" id="ARBA00023268"/>
    </source>
</evidence>
<proteinExistence type="predicted"/>
<dbReference type="GO" id="GO:0004518">
    <property type="term" value="F:nuclease activity"/>
    <property type="evidence" value="ECO:0007669"/>
    <property type="project" value="UniProtKB-KW"/>
</dbReference>
<evidence type="ECO:0000256" key="1">
    <source>
        <dbReference type="ARBA" id="ARBA00001966"/>
    </source>
</evidence>
<keyword evidence="7" id="KW-0547">Nucleotide-binding</keyword>
<evidence type="ECO:0000256" key="15">
    <source>
        <dbReference type="ARBA" id="ARBA00023204"/>
    </source>
</evidence>
<evidence type="ECO:0000256" key="2">
    <source>
        <dbReference type="ARBA" id="ARBA00012551"/>
    </source>
</evidence>
<evidence type="ECO:0000256" key="6">
    <source>
        <dbReference type="ARBA" id="ARBA00022723"/>
    </source>
</evidence>
<evidence type="ECO:0000256" key="9">
    <source>
        <dbReference type="ARBA" id="ARBA00022801"/>
    </source>
</evidence>
<dbReference type="SUPFAM" id="SSF52540">
    <property type="entry name" value="P-loop containing nucleoside triphosphate hydrolases"/>
    <property type="match status" value="1"/>
</dbReference>
<evidence type="ECO:0000256" key="18">
    <source>
        <dbReference type="SAM" id="MobiDB-lite"/>
    </source>
</evidence>
<dbReference type="GO" id="GO:0016787">
    <property type="term" value="F:hydrolase activity"/>
    <property type="evidence" value="ECO:0007669"/>
    <property type="project" value="UniProtKB-KW"/>
</dbReference>
<dbReference type="InterPro" id="IPR011604">
    <property type="entry name" value="PDDEXK-like_dom_sf"/>
</dbReference>
<evidence type="ECO:0000313" key="23">
    <source>
        <dbReference type="Proteomes" id="UP000807825"/>
    </source>
</evidence>
<protein>
    <recommendedName>
        <fullName evidence="2">DNA helicase</fullName>
        <ecNumber evidence="2">3.6.4.12</ecNumber>
    </recommendedName>
</protein>
<dbReference type="EC" id="3.6.4.12" evidence="2"/>
<reference evidence="22" key="1">
    <citation type="submission" date="2020-07" db="EMBL/GenBank/DDBJ databases">
        <title>Huge and variable diversity of episymbiotic CPR bacteria and DPANN archaea in groundwater ecosystems.</title>
        <authorList>
            <person name="He C.Y."/>
            <person name="Keren R."/>
            <person name="Whittaker M."/>
            <person name="Farag I.F."/>
            <person name="Doudna J."/>
            <person name="Cate J.H.D."/>
            <person name="Banfield J.F."/>
        </authorList>
    </citation>
    <scope>NUCLEOTIDE SEQUENCE</scope>
    <source>
        <strain evidence="22">NC_groundwater_1664_Pr3_B-0.1um_52_9</strain>
    </source>
</reference>
<keyword evidence="8" id="KW-0227">DNA damage</keyword>
<comment type="catalytic activity">
    <reaction evidence="17">
        <text>ATP + H2O = ADP + phosphate + H(+)</text>
        <dbReference type="Rhea" id="RHEA:13065"/>
        <dbReference type="ChEBI" id="CHEBI:15377"/>
        <dbReference type="ChEBI" id="CHEBI:15378"/>
        <dbReference type="ChEBI" id="CHEBI:30616"/>
        <dbReference type="ChEBI" id="CHEBI:43474"/>
        <dbReference type="ChEBI" id="CHEBI:456216"/>
        <dbReference type="EC" id="3.6.4.12"/>
    </reaction>
</comment>
<dbReference type="Pfam" id="PF13086">
    <property type="entry name" value="AAA_11"/>
    <property type="match status" value="2"/>
</dbReference>
<feature type="domain" description="DNA2/NAM7 helicase-like C-terminal" evidence="21">
    <location>
        <begin position="788"/>
        <end position="981"/>
    </location>
</feature>
<feature type="compositionally biased region" description="Basic and acidic residues" evidence="18">
    <location>
        <begin position="576"/>
        <end position="585"/>
    </location>
</feature>
<sequence>MSSVDEKNPNNLSVCGRVIRISSEPKTAAKGGYLFRGLELAGEQDIGRIFIIFPHFAGDQLYEFPLLCWTGAEITGFNLEVNNRLEDGTIIYAVTPESDLVLEPRRTVSVTEAVEAAACIRSADVRFRVGPEEPFWMAKGKLIHSLFEHILCRGSGSSRKTFQDAYRKALPALVSVLPGSNINIHPKTLEGEAQTHFSNVKSWLKRNGDMFECAEVETDRMSSRWGLKGRADALFRSKDRRTIILELKSGKVPVEDHLLQLFAYSLIFSDDASGVTPDGYILYSATGKAEKLTASGESKKRIILDGRNKVISLKHSFTQGGRADEYLVCGRNGKCFSRPHCTRLFNDRASGGGAFPEKIQREYYDRWFRLLSIDAWAQEGEFARILDPNTLDDRISEGVTFKIAELKDIEKADPTGSGEIQTAAAEDALQCEEVLENSSRTGILTKELVLSDHVADVAQGEEVILHRGDPCGKDAFRVRVAETNNERILVKLKVPFACFRTFNVGDSERFSLSDASGWYLDRIPFSRGREIARYALFNFFQKADPSVIKSVVRGQSSESSDPGIQESLAPASDINKPADHSEGTEPCYREKWLSDLNEHQEAAIRQSLDSDTFHLIHGPPGTGKTRVLARLIGTCLDRGERILVACPTNVALDRLLLALMNLGVRDFLRIGGRSNVSREFLTALEKADNPAVLFQDLTASGIDFREFKKRVTETKLIGATAYQCAAHPVFLTQKFDRVIIDEAGQLDEPSTLGPLSMARRFVLGGDHFQLPPVVKSKLHREESDSDSLERSLFERLFDSAPDSRISRLKVQYRMNREIQEIPSRLFYGGALQPSPEAASRRLSIGNGTSHDSSLNRIMDPELPVVFVDVEGSDSGKACPQEAEIACRITEALVARGVAPHEIGIITPYRAQQSLIRRRLFSGLKLGRQLSVDTVDSFQGGEREVIIISLARSDGVTSFLADKKRLNVSLSRARSKLILLGHGPVLEEHPLFLDLLQDLERVSMCLA</sequence>
<keyword evidence="14" id="KW-0238">DNA-binding</keyword>
<dbReference type="InterPro" id="IPR041679">
    <property type="entry name" value="DNA2/NAM7-like_C"/>
</dbReference>
<organism evidence="22 23">
    <name type="scientific">Desulfomonile tiedjei</name>
    <dbReference type="NCBI Taxonomy" id="2358"/>
    <lineage>
        <taxon>Bacteria</taxon>
        <taxon>Pseudomonadati</taxon>
        <taxon>Thermodesulfobacteriota</taxon>
        <taxon>Desulfomonilia</taxon>
        <taxon>Desulfomonilales</taxon>
        <taxon>Desulfomonilaceae</taxon>
        <taxon>Desulfomonile</taxon>
    </lineage>
</organism>
<feature type="domain" description="DNA2/NAM7 helicase helicase" evidence="20">
    <location>
        <begin position="596"/>
        <end position="674"/>
    </location>
</feature>
<dbReference type="AlphaFoldDB" id="A0A9D6Z2I3"/>
<evidence type="ECO:0000256" key="5">
    <source>
        <dbReference type="ARBA" id="ARBA00022722"/>
    </source>
</evidence>
<dbReference type="Proteomes" id="UP000807825">
    <property type="component" value="Unassembled WGS sequence"/>
</dbReference>
<dbReference type="InterPro" id="IPR027417">
    <property type="entry name" value="P-loop_NTPase"/>
</dbReference>
<evidence type="ECO:0000256" key="13">
    <source>
        <dbReference type="ARBA" id="ARBA00023014"/>
    </source>
</evidence>
<keyword evidence="12" id="KW-0408">Iron</keyword>
<evidence type="ECO:0000256" key="17">
    <source>
        <dbReference type="ARBA" id="ARBA00047995"/>
    </source>
</evidence>
<evidence type="ECO:0000256" key="7">
    <source>
        <dbReference type="ARBA" id="ARBA00022741"/>
    </source>
</evidence>
<feature type="domain" description="DNA2/NAM7 helicase helicase" evidence="20">
    <location>
        <begin position="708"/>
        <end position="777"/>
    </location>
</feature>
<keyword evidence="10" id="KW-0347">Helicase</keyword>
<accession>A0A9D6Z2I3</accession>
<evidence type="ECO:0000313" key="22">
    <source>
        <dbReference type="EMBL" id="MBI5248622.1"/>
    </source>
</evidence>
<dbReference type="GO" id="GO:0003677">
    <property type="term" value="F:DNA binding"/>
    <property type="evidence" value="ECO:0007669"/>
    <property type="project" value="UniProtKB-KW"/>
</dbReference>
<name>A0A9D6Z2I3_9BACT</name>